<protein>
    <recommendedName>
        <fullName evidence="9">Cytochrome c oxidase assembly factor 3</fullName>
    </recommendedName>
</protein>
<dbReference type="GO" id="GO:0005743">
    <property type="term" value="C:mitochondrial inner membrane"/>
    <property type="evidence" value="ECO:0007669"/>
    <property type="project" value="UniProtKB-UniRule"/>
</dbReference>
<dbReference type="EMBL" id="KQ474077">
    <property type="protein sequence ID" value="KPV75748.1"/>
    <property type="molecule type" value="Genomic_DNA"/>
</dbReference>
<evidence type="ECO:0000256" key="7">
    <source>
        <dbReference type="ARBA" id="ARBA00023128"/>
    </source>
</evidence>
<evidence type="ECO:0000256" key="8">
    <source>
        <dbReference type="ARBA" id="ARBA00023136"/>
    </source>
</evidence>
<comment type="function">
    <text evidence="1 9">Required for assembly of cytochrome c oxidase (complex IV).</text>
</comment>
<feature type="domain" description="Cytochrome c oxidase assembly factor 3 mitochondrial coiled-coil" evidence="11">
    <location>
        <begin position="25"/>
        <end position="68"/>
    </location>
</feature>
<keyword evidence="7 9" id="KW-0496">Mitochondrion</keyword>
<feature type="region of interest" description="Disordered" evidence="10">
    <location>
        <begin position="66"/>
        <end position="88"/>
    </location>
</feature>
<keyword evidence="13" id="KW-1185">Reference proteome</keyword>
<evidence type="ECO:0000313" key="12">
    <source>
        <dbReference type="EMBL" id="KPV75748.1"/>
    </source>
</evidence>
<dbReference type="GO" id="GO:0033617">
    <property type="term" value="P:mitochondrial respiratory chain complex IV assembly"/>
    <property type="evidence" value="ECO:0007669"/>
    <property type="project" value="UniProtKB-UniRule"/>
</dbReference>
<dbReference type="OMA" id="FRTANFI"/>
<reference evidence="12 13" key="1">
    <citation type="journal article" date="2015" name="Front. Microbiol.">
        <title>Genome sequence of the plant growth promoting endophytic yeast Rhodotorula graminis WP1.</title>
        <authorList>
            <person name="Firrincieli A."/>
            <person name="Otillar R."/>
            <person name="Salamov A."/>
            <person name="Schmutz J."/>
            <person name="Khan Z."/>
            <person name="Redman R.S."/>
            <person name="Fleck N.D."/>
            <person name="Lindquist E."/>
            <person name="Grigoriev I.V."/>
            <person name="Doty S.L."/>
        </authorList>
    </citation>
    <scope>NUCLEOTIDE SEQUENCE [LARGE SCALE GENOMIC DNA]</scope>
    <source>
        <strain evidence="12 13">WP1</strain>
    </source>
</reference>
<evidence type="ECO:0000256" key="2">
    <source>
        <dbReference type="ARBA" id="ARBA00004304"/>
    </source>
</evidence>
<evidence type="ECO:0000256" key="6">
    <source>
        <dbReference type="ARBA" id="ARBA00022989"/>
    </source>
</evidence>
<dbReference type="OrthoDB" id="10018333at2759"/>
<dbReference type="InterPro" id="IPR018628">
    <property type="entry name" value="Coa3_CC"/>
</dbReference>
<dbReference type="PANTHER" id="PTHR15642">
    <property type="entry name" value="CYTOCHROME C OXIDASE ASSEMBLY FACTOR 3, MITOCHONDRIAL"/>
    <property type="match status" value="1"/>
</dbReference>
<organism evidence="12 13">
    <name type="scientific">Rhodotorula graminis (strain WP1)</name>
    <dbReference type="NCBI Taxonomy" id="578459"/>
    <lineage>
        <taxon>Eukaryota</taxon>
        <taxon>Fungi</taxon>
        <taxon>Dikarya</taxon>
        <taxon>Basidiomycota</taxon>
        <taxon>Pucciniomycotina</taxon>
        <taxon>Microbotryomycetes</taxon>
        <taxon>Sporidiobolales</taxon>
        <taxon>Sporidiobolaceae</taxon>
        <taxon>Rhodotorula</taxon>
    </lineage>
</organism>
<feature type="transmembrane region" description="Helical" evidence="9">
    <location>
        <begin position="37"/>
        <end position="55"/>
    </location>
</feature>
<dbReference type="PANTHER" id="PTHR15642:SF3">
    <property type="entry name" value="CYTOCHROME C OXIDASE ASSEMBLY FACTOR 3 HOMOLOG, MITOCHONDRIAL"/>
    <property type="match status" value="1"/>
</dbReference>
<evidence type="ECO:0000256" key="1">
    <source>
        <dbReference type="ARBA" id="ARBA00003064"/>
    </source>
</evidence>
<comment type="subcellular location">
    <subcellularLocation>
        <location evidence="2">Mitochondrion membrane</location>
        <topology evidence="2">Single-pass membrane protein</topology>
    </subcellularLocation>
</comment>
<evidence type="ECO:0000313" key="13">
    <source>
        <dbReference type="Proteomes" id="UP000053890"/>
    </source>
</evidence>
<proteinExistence type="inferred from homology"/>
<dbReference type="InterPro" id="IPR041752">
    <property type="entry name" value="Coa3"/>
</dbReference>
<dbReference type="GeneID" id="28979366"/>
<comment type="similarity">
    <text evidence="3 9">Belongs to the COA3 family.</text>
</comment>
<evidence type="ECO:0000256" key="4">
    <source>
        <dbReference type="ARBA" id="ARBA00011351"/>
    </source>
</evidence>
<evidence type="ECO:0000256" key="9">
    <source>
        <dbReference type="RuleBase" id="RU367056"/>
    </source>
</evidence>
<dbReference type="RefSeq" id="XP_018271797.1">
    <property type="nucleotide sequence ID" value="XM_018418919.1"/>
</dbReference>
<evidence type="ECO:0000256" key="10">
    <source>
        <dbReference type="SAM" id="MobiDB-lite"/>
    </source>
</evidence>
<dbReference type="Proteomes" id="UP000053890">
    <property type="component" value="Unassembled WGS sequence"/>
</dbReference>
<accession>A0A194S4T6</accession>
<keyword evidence="6 9" id="KW-1133">Transmembrane helix</keyword>
<keyword evidence="9" id="KW-0999">Mitochondrion inner membrane</keyword>
<evidence type="ECO:0000259" key="11">
    <source>
        <dbReference type="Pfam" id="PF09813"/>
    </source>
</evidence>
<feature type="region of interest" description="Disordered" evidence="10">
    <location>
        <begin position="1"/>
        <end position="24"/>
    </location>
</feature>
<comment type="subunit">
    <text evidence="4 9">Component of 250-400 kDa complexes called cytochrome oxidase assembly intermediates or COA complexes.</text>
</comment>
<gene>
    <name evidence="12" type="ORF">RHOBADRAFT_66272</name>
</gene>
<dbReference type="AlphaFoldDB" id="A0A194S4T6"/>
<evidence type="ECO:0000256" key="5">
    <source>
        <dbReference type="ARBA" id="ARBA00022692"/>
    </source>
</evidence>
<evidence type="ECO:0000256" key="3">
    <source>
        <dbReference type="ARBA" id="ARBA00007035"/>
    </source>
</evidence>
<dbReference type="Pfam" id="PF09813">
    <property type="entry name" value="Coa3_cc"/>
    <property type="match status" value="1"/>
</dbReference>
<sequence>MSASGLSSREARQTYHPGGYGVSEGLKRARRPFRTRNFVTGSLIFGFAASVYFYSIRAVAQDDFSDLDQPLSDDKRRSLTSIEEQQRERDELRLAAKGGPLVPAPGSVAAAAGSSPVDGLAAAPASAPSSSSSSGVLSLVSGAFAGKGADSKLVWGAPPVDRVGRIGADGPVAEQYPRRIV</sequence>
<keyword evidence="8 9" id="KW-0472">Membrane</keyword>
<keyword evidence="5 9" id="KW-0812">Transmembrane</keyword>
<name>A0A194S4T6_RHOGW</name>